<evidence type="ECO:0000313" key="1">
    <source>
        <dbReference type="EMBL" id="POO01982.1"/>
    </source>
</evidence>
<comment type="caution">
    <text evidence="1">The sequence shown here is derived from an EMBL/GenBank/DDBJ whole genome shotgun (WGS) entry which is preliminary data.</text>
</comment>
<name>A0A2P5FW20_TREOI</name>
<proteinExistence type="predicted"/>
<protein>
    <submittedName>
        <fullName evidence="1">Uncharacterized protein</fullName>
    </submittedName>
</protein>
<dbReference type="Proteomes" id="UP000237000">
    <property type="component" value="Unassembled WGS sequence"/>
</dbReference>
<organism evidence="1 2">
    <name type="scientific">Trema orientale</name>
    <name type="common">Charcoal tree</name>
    <name type="synonym">Celtis orientalis</name>
    <dbReference type="NCBI Taxonomy" id="63057"/>
    <lineage>
        <taxon>Eukaryota</taxon>
        <taxon>Viridiplantae</taxon>
        <taxon>Streptophyta</taxon>
        <taxon>Embryophyta</taxon>
        <taxon>Tracheophyta</taxon>
        <taxon>Spermatophyta</taxon>
        <taxon>Magnoliopsida</taxon>
        <taxon>eudicotyledons</taxon>
        <taxon>Gunneridae</taxon>
        <taxon>Pentapetalae</taxon>
        <taxon>rosids</taxon>
        <taxon>fabids</taxon>
        <taxon>Rosales</taxon>
        <taxon>Cannabaceae</taxon>
        <taxon>Trema</taxon>
    </lineage>
</organism>
<dbReference type="AlphaFoldDB" id="A0A2P5FW20"/>
<reference evidence="2" key="1">
    <citation type="submission" date="2016-06" db="EMBL/GenBank/DDBJ databases">
        <title>Parallel loss of symbiosis genes in relatives of nitrogen-fixing non-legume Parasponia.</title>
        <authorList>
            <person name="Van Velzen R."/>
            <person name="Holmer R."/>
            <person name="Bu F."/>
            <person name="Rutten L."/>
            <person name="Van Zeijl A."/>
            <person name="Liu W."/>
            <person name="Santuari L."/>
            <person name="Cao Q."/>
            <person name="Sharma T."/>
            <person name="Shen D."/>
            <person name="Roswanjaya Y."/>
            <person name="Wardhani T."/>
            <person name="Kalhor M.S."/>
            <person name="Jansen J."/>
            <person name="Van den Hoogen J."/>
            <person name="Gungor B."/>
            <person name="Hartog M."/>
            <person name="Hontelez J."/>
            <person name="Verver J."/>
            <person name="Yang W.-C."/>
            <person name="Schijlen E."/>
            <person name="Repin R."/>
            <person name="Schilthuizen M."/>
            <person name="Schranz E."/>
            <person name="Heidstra R."/>
            <person name="Miyata K."/>
            <person name="Fedorova E."/>
            <person name="Kohlen W."/>
            <person name="Bisseling T."/>
            <person name="Smit S."/>
            <person name="Geurts R."/>
        </authorList>
    </citation>
    <scope>NUCLEOTIDE SEQUENCE [LARGE SCALE GENOMIC DNA]</scope>
    <source>
        <strain evidence="2">cv. RG33-2</strain>
    </source>
</reference>
<evidence type="ECO:0000313" key="2">
    <source>
        <dbReference type="Proteomes" id="UP000237000"/>
    </source>
</evidence>
<sequence length="78" mass="8829">MKEVASELEELTHKELHPWGQDALSSEKTEYLLKSSDLNMVENDYGGSCSNSTVARIESMNNELMNDNHSNIGILHEY</sequence>
<keyword evidence="2" id="KW-1185">Reference proteome</keyword>
<dbReference type="InParanoid" id="A0A2P5FW20"/>
<gene>
    <name evidence="1" type="ORF">TorRG33x02_022740</name>
</gene>
<accession>A0A2P5FW20</accession>
<dbReference type="OrthoDB" id="4062651at2759"/>
<dbReference type="EMBL" id="JXTC01000006">
    <property type="protein sequence ID" value="POO01982.1"/>
    <property type="molecule type" value="Genomic_DNA"/>
</dbReference>